<evidence type="ECO:0000313" key="1">
    <source>
        <dbReference type="EnsemblPlants" id="MELO3C029774.2.1"/>
    </source>
</evidence>
<sequence>MIYEYTVPYNLKIGLDSLVFPDLKAFSFRVIIRTSLNATLLVRLQHLMVGVSTLQVSEMAPSLHREFKIRGNLSRKRASPAKHFSTMINPYHLQQCGSFCQGCLASTCKVGSKDLKMYLLVYDRRQPRSVPCPTLKASSSPPIPCPILEASSSLDPKMSDDFPIALRKGYVKTGEQLGDIFMKALNGAHIDYLCNKLGMINMYALT</sequence>
<dbReference type="AlphaFoldDB" id="A0A9I9E791"/>
<reference evidence="1" key="1">
    <citation type="submission" date="2023-03" db="UniProtKB">
        <authorList>
            <consortium name="EnsemblPlants"/>
        </authorList>
    </citation>
    <scope>IDENTIFICATION</scope>
</reference>
<name>A0A9I9E791_CUCME</name>
<protein>
    <submittedName>
        <fullName evidence="1">Uncharacterized protein</fullName>
    </submittedName>
</protein>
<accession>A0A9I9E791</accession>
<organism evidence="1">
    <name type="scientific">Cucumis melo</name>
    <name type="common">Muskmelon</name>
    <dbReference type="NCBI Taxonomy" id="3656"/>
    <lineage>
        <taxon>Eukaryota</taxon>
        <taxon>Viridiplantae</taxon>
        <taxon>Streptophyta</taxon>
        <taxon>Embryophyta</taxon>
        <taxon>Tracheophyta</taxon>
        <taxon>Spermatophyta</taxon>
        <taxon>Magnoliopsida</taxon>
        <taxon>eudicotyledons</taxon>
        <taxon>Gunneridae</taxon>
        <taxon>Pentapetalae</taxon>
        <taxon>rosids</taxon>
        <taxon>fabids</taxon>
        <taxon>Cucurbitales</taxon>
        <taxon>Cucurbitaceae</taxon>
        <taxon>Benincaseae</taxon>
        <taxon>Cucumis</taxon>
    </lineage>
</organism>
<proteinExistence type="predicted"/>
<dbReference type="EnsemblPlants" id="MELO3C029774.2.1">
    <property type="protein sequence ID" value="MELO3C029774.2.1"/>
    <property type="gene ID" value="MELO3C029774.2"/>
</dbReference>
<dbReference type="Gramene" id="MELO3C029774.2.1">
    <property type="protein sequence ID" value="MELO3C029774.2.1"/>
    <property type="gene ID" value="MELO3C029774.2"/>
</dbReference>